<organism evidence="2">
    <name type="scientific">Drosophila melanogaster</name>
    <name type="common">Fruit fly</name>
    <dbReference type="NCBI Taxonomy" id="7227"/>
    <lineage>
        <taxon>Eukaryota</taxon>
        <taxon>Metazoa</taxon>
        <taxon>Ecdysozoa</taxon>
        <taxon>Arthropoda</taxon>
        <taxon>Hexapoda</taxon>
        <taxon>Insecta</taxon>
        <taxon>Pterygota</taxon>
        <taxon>Neoptera</taxon>
        <taxon>Endopterygota</taxon>
        <taxon>Diptera</taxon>
        <taxon>Brachycera</taxon>
        <taxon>Muscomorpha</taxon>
        <taxon>Ephydroidea</taxon>
        <taxon>Drosophilidae</taxon>
        <taxon>Drosophila</taxon>
        <taxon>Sophophora</taxon>
    </lineage>
</organism>
<evidence type="ECO:0000256" key="1">
    <source>
        <dbReference type="SAM" id="MobiDB-lite"/>
    </source>
</evidence>
<gene>
    <name evidence="2" type="primary">BcDNA:GH10120</name>
    <name evidence="3" type="ORF">CG4928</name>
</gene>
<reference evidence="2" key="1">
    <citation type="submission" date="2001-10" db="EMBL/GenBank/DDBJ databases">
        <authorList>
            <person name="Stapleton M."/>
            <person name="Brokstein P."/>
            <person name="Hong L."/>
            <person name="Agbayani A."/>
            <person name="Carlson J."/>
            <person name="Champe M."/>
            <person name="Chavez C."/>
            <person name="Dorsett V."/>
            <person name="Farfan D."/>
            <person name="Frise E."/>
            <person name="George R."/>
            <person name="Gonzalez M."/>
            <person name="Guarin H."/>
            <person name="Li P."/>
            <person name="Liao G."/>
            <person name="Miranda A."/>
            <person name="Mungall C.J."/>
            <person name="Nunoo J."/>
            <person name="Pacleb J."/>
            <person name="Paragas V."/>
            <person name="Park S."/>
            <person name="Phouanenavong S."/>
            <person name="Wan K."/>
            <person name="Yu C."/>
            <person name="Lewis S.E."/>
            <person name="Rubin G.M."/>
            <person name="Celniker S."/>
        </authorList>
    </citation>
    <scope>NUCLEOTIDE SEQUENCE</scope>
    <source>
        <strain evidence="2">Berkeley</strain>
    </source>
</reference>
<sequence>MASRRPTTSWTISRRTLWSRACKCFFLTQGHPKNKKQKKKNTAQAPHTPHSIKISIEGSRIDWMLYRFKCKKDKIEKQDEELYR</sequence>
<protein>
    <submittedName>
        <fullName evidence="2">GH20759p</fullName>
    </submittedName>
</protein>
<evidence type="ECO:0000313" key="2">
    <source>
        <dbReference type="EMBL" id="AAL28302.1"/>
    </source>
</evidence>
<dbReference type="AGR" id="FB:FBgn0027556"/>
<evidence type="ECO:0000313" key="3">
    <source>
        <dbReference type="FlyBase" id="FBgn0027556"/>
    </source>
</evidence>
<feature type="region of interest" description="Disordered" evidence="1">
    <location>
        <begin position="32"/>
        <end position="51"/>
    </location>
</feature>
<name>Q95SJ8_DROME</name>
<dbReference type="FlyBase" id="FBgn0027556">
    <property type="gene designation" value="CG4928"/>
</dbReference>
<dbReference type="AlphaFoldDB" id="Q95SJ8"/>
<dbReference type="EMBL" id="AY060754">
    <property type="protein sequence ID" value="AAL28302.1"/>
    <property type="molecule type" value="mRNA"/>
</dbReference>
<dbReference type="UCSC" id="CG4928-RA">
    <property type="organism name" value="d. melanogaster"/>
</dbReference>
<accession>Q95SJ8</accession>
<feature type="compositionally biased region" description="Basic residues" evidence="1">
    <location>
        <begin position="32"/>
        <end position="41"/>
    </location>
</feature>
<proteinExistence type="evidence at transcript level"/>
<dbReference type="OrthoDB" id="78663at2759"/>